<evidence type="ECO:0000256" key="1">
    <source>
        <dbReference type="SAM" id="MobiDB-lite"/>
    </source>
</evidence>
<feature type="compositionally biased region" description="Low complexity" evidence="1">
    <location>
        <begin position="292"/>
        <end position="303"/>
    </location>
</feature>
<protein>
    <submittedName>
        <fullName evidence="3">Tetratricopeptide repeat protein</fullName>
    </submittedName>
</protein>
<gene>
    <name evidence="3" type="ORF">HMPREF9080_01867</name>
</gene>
<keyword evidence="2" id="KW-0472">Membrane</keyword>
<dbReference type="RefSeq" id="WP_006985866.1">
    <property type="nucleotide sequence ID" value="NZ_JH417938.1"/>
</dbReference>
<evidence type="ECO:0000313" key="3">
    <source>
        <dbReference type="EMBL" id="EHM53184.1"/>
    </source>
</evidence>
<organism evidence="3 4">
    <name type="scientific">Cardiobacterium valvarum F0432</name>
    <dbReference type="NCBI Taxonomy" id="797473"/>
    <lineage>
        <taxon>Bacteria</taxon>
        <taxon>Pseudomonadati</taxon>
        <taxon>Pseudomonadota</taxon>
        <taxon>Gammaproteobacteria</taxon>
        <taxon>Cardiobacteriales</taxon>
        <taxon>Cardiobacteriaceae</taxon>
        <taxon>Cardiobacterium</taxon>
    </lineage>
</organism>
<feature type="transmembrane region" description="Helical" evidence="2">
    <location>
        <begin position="22"/>
        <end position="49"/>
    </location>
</feature>
<keyword evidence="2" id="KW-1133">Transmembrane helix</keyword>
<dbReference type="HOGENOM" id="CLU_038457_0_0_6"/>
<feature type="transmembrane region" description="Helical" evidence="2">
    <location>
        <begin position="181"/>
        <end position="206"/>
    </location>
</feature>
<evidence type="ECO:0000313" key="4">
    <source>
        <dbReference type="Proteomes" id="UP000004750"/>
    </source>
</evidence>
<feature type="transmembrane region" description="Helical" evidence="2">
    <location>
        <begin position="107"/>
        <end position="128"/>
    </location>
</feature>
<accession>G9ZGG3</accession>
<proteinExistence type="predicted"/>
<keyword evidence="2" id="KW-0812">Transmembrane</keyword>
<dbReference type="STRING" id="797473.HMPREF9080_01867"/>
<dbReference type="SUPFAM" id="SSF48452">
    <property type="entry name" value="TPR-like"/>
    <property type="match status" value="1"/>
</dbReference>
<dbReference type="Proteomes" id="UP000004750">
    <property type="component" value="Unassembled WGS sequence"/>
</dbReference>
<dbReference type="AlphaFoldDB" id="G9ZGG3"/>
<dbReference type="Gene3D" id="1.25.40.10">
    <property type="entry name" value="Tetratricopeptide repeat domain"/>
    <property type="match status" value="1"/>
</dbReference>
<name>G9ZGG3_9GAMM</name>
<feature type="region of interest" description="Disordered" evidence="1">
    <location>
        <begin position="290"/>
        <end position="404"/>
    </location>
</feature>
<feature type="transmembrane region" description="Helical" evidence="2">
    <location>
        <begin position="242"/>
        <end position="264"/>
    </location>
</feature>
<dbReference type="EMBL" id="AGCM01000109">
    <property type="protein sequence ID" value="EHM53184.1"/>
    <property type="molecule type" value="Genomic_DNA"/>
</dbReference>
<dbReference type="InterPro" id="IPR011990">
    <property type="entry name" value="TPR-like_helical_dom_sf"/>
</dbReference>
<evidence type="ECO:0000256" key="2">
    <source>
        <dbReference type="SAM" id="Phobius"/>
    </source>
</evidence>
<sequence length="603" mass="65979">MNGTLIGNTLRGLVYTLRPGNLFYILLTAALIVVAGTLYLGDLTTYLLARAETDTFTWIPPTPRVWSILAVIFLLFVAKTLDNAARICASHKNASFLPLSEVTVGDLLLYLIGLLLLAILLGAAPFICYNLDIGNNITSYLNRACALIAYLLLPALPLSYLNERNASTMLDFPSLATAIGSIGILRYLILLILISGATAGVGYAIAHFWQQHLAGQLPAIMDSIAASGYDYSKIPLHYYQHAAIIAALACWLITYIYSAAAWTYPREDEEDNNEPAMSLHERTRLAIASGHPAASPATTEPPSDNAPQEPPVPATESSPSRLRRAIAAARAAHKTAPPGKQEPQLTDPDAPPPLLRDIGLSNAADKTVPGDKQEPQLTPPDAPPRLLRGQKTNTAPATDKNEPHLIPPELELLKEADVTRMRLEEQQTFARVLAEADEHFKHGQIDTGLALLAPYTDADHDPAVYFPAYQRRYALQPQDTLLHRLMVAAARGSAHCYDLIQPELNRINPVELPADIIRPLAQQAAKQQQYLTVLALTRNFAKNHPEHPHLADNYYLAALALAHSGQTDKALPILQQLLARYPDHPHSDLFRRATAQLQDGQTP</sequence>
<reference evidence="3 4" key="1">
    <citation type="submission" date="2011-08" db="EMBL/GenBank/DDBJ databases">
        <authorList>
            <person name="Weinstock G."/>
            <person name="Sodergren E."/>
            <person name="Clifton S."/>
            <person name="Fulton L."/>
            <person name="Fulton B."/>
            <person name="Courtney L."/>
            <person name="Fronick C."/>
            <person name="Harrison M."/>
            <person name="Strong C."/>
            <person name="Farmer C."/>
            <person name="Delahaunty K."/>
            <person name="Markovic C."/>
            <person name="Hall O."/>
            <person name="Minx P."/>
            <person name="Tomlinson C."/>
            <person name="Mitreva M."/>
            <person name="Hou S."/>
            <person name="Chen J."/>
            <person name="Wollam A."/>
            <person name="Pepin K.H."/>
            <person name="Johnson M."/>
            <person name="Bhonagiri V."/>
            <person name="Zhang X."/>
            <person name="Suruliraj S."/>
            <person name="Warren W."/>
            <person name="Chinwalla A."/>
            <person name="Mardis E.R."/>
            <person name="Wilson R.K."/>
        </authorList>
    </citation>
    <scope>NUCLEOTIDE SEQUENCE [LARGE SCALE GENOMIC DNA]</scope>
    <source>
        <strain evidence="3 4">F0432</strain>
    </source>
</reference>
<feature type="transmembrane region" description="Helical" evidence="2">
    <location>
        <begin position="140"/>
        <end position="161"/>
    </location>
</feature>
<comment type="caution">
    <text evidence="3">The sequence shown here is derived from an EMBL/GenBank/DDBJ whole genome shotgun (WGS) entry which is preliminary data.</text>
</comment>
<feature type="transmembrane region" description="Helical" evidence="2">
    <location>
        <begin position="61"/>
        <end position="78"/>
    </location>
</feature>